<dbReference type="EMBL" id="PYKK01001712">
    <property type="protein sequence ID" value="TGD17680.1"/>
    <property type="molecule type" value="Genomic_DNA"/>
</dbReference>
<name>A0A659RXW6_SALET</name>
<sequence length="24" mass="2746">LTTGQKKQLAQWRYVVASLEVITL</sequence>
<proteinExistence type="predicted"/>
<protein>
    <submittedName>
        <fullName evidence="1">Transcriptional regulator</fullName>
    </submittedName>
</protein>
<reference evidence="1 2" key="1">
    <citation type="submission" date="2018-03" db="EMBL/GenBank/DDBJ databases">
        <title>Non-Typhoidal Salmonella genome sequencing and assembly.</title>
        <authorList>
            <person name="Matchawe C."/>
        </authorList>
    </citation>
    <scope>NUCLEOTIDE SEQUENCE [LARGE SCALE GENOMIC DNA]</scope>
    <source>
        <strain evidence="1 2">8EV</strain>
    </source>
</reference>
<dbReference type="AlphaFoldDB" id="A0A659RXW6"/>
<evidence type="ECO:0000313" key="2">
    <source>
        <dbReference type="Proteomes" id="UP000297989"/>
    </source>
</evidence>
<organism evidence="1 2">
    <name type="scientific">Salmonella enterica subsp. enterica serovar Poona</name>
    <dbReference type="NCBI Taxonomy" id="436295"/>
    <lineage>
        <taxon>Bacteria</taxon>
        <taxon>Pseudomonadati</taxon>
        <taxon>Pseudomonadota</taxon>
        <taxon>Gammaproteobacteria</taxon>
        <taxon>Enterobacterales</taxon>
        <taxon>Enterobacteriaceae</taxon>
        <taxon>Salmonella</taxon>
    </lineage>
</organism>
<dbReference type="Proteomes" id="UP000297989">
    <property type="component" value="Unassembled WGS sequence"/>
</dbReference>
<feature type="non-terminal residue" evidence="1">
    <location>
        <position position="1"/>
    </location>
</feature>
<evidence type="ECO:0000313" key="1">
    <source>
        <dbReference type="EMBL" id="TGD17680.1"/>
    </source>
</evidence>
<comment type="caution">
    <text evidence="1">The sequence shown here is derived from an EMBL/GenBank/DDBJ whole genome shotgun (WGS) entry which is preliminary data.</text>
</comment>
<accession>A0A659RXW6</accession>
<gene>
    <name evidence="1" type="ORF">C9F10_25075</name>
</gene>